<gene>
    <name evidence="3" type="primary">LOC102803364</name>
</gene>
<proteinExistence type="predicted"/>
<feature type="compositionally biased region" description="Basic residues" evidence="1">
    <location>
        <begin position="103"/>
        <end position="112"/>
    </location>
</feature>
<dbReference type="RefSeq" id="XP_006813152.1">
    <property type="nucleotide sequence ID" value="XM_006813089.1"/>
</dbReference>
<reference evidence="3" key="1">
    <citation type="submission" date="2025-08" db="UniProtKB">
        <authorList>
            <consortium name="RefSeq"/>
        </authorList>
    </citation>
    <scope>IDENTIFICATION</scope>
    <source>
        <tissue evidence="3">Testes</tissue>
    </source>
</reference>
<dbReference type="Proteomes" id="UP000694865">
    <property type="component" value="Unplaced"/>
</dbReference>
<evidence type="ECO:0000313" key="3">
    <source>
        <dbReference type="RefSeq" id="XP_006813152.1"/>
    </source>
</evidence>
<sequence>MSMVVDDKAAKKLVQKFETQLNQLAEKEEKQSNEIKTPAAEPAEIETSKDDEKKKSEKENEHQAMSSEVTITVDEPPPTPTTQKPTPDILTSIEESAADHTPKRQTRSKGKNKAGITFLGSTSKTSSLKSKSSKGSIPMEDDSCSDLENDVFVTPAPPSCTVTKKQPSTRKSQRKSKPQKELDVESPVATRRSTRHSSQQKTDAKAKLVQLLSDSDSHADDEPDLNIKRRTRRSKTLSSKSYKV</sequence>
<dbReference type="GeneID" id="102803364"/>
<name>A0ABM0LZG1_SACKO</name>
<keyword evidence="2" id="KW-1185">Reference proteome</keyword>
<feature type="compositionally biased region" description="Basic residues" evidence="1">
    <location>
        <begin position="167"/>
        <end position="177"/>
    </location>
</feature>
<feature type="region of interest" description="Disordered" evidence="1">
    <location>
        <begin position="24"/>
        <end position="244"/>
    </location>
</feature>
<evidence type="ECO:0000256" key="1">
    <source>
        <dbReference type="SAM" id="MobiDB-lite"/>
    </source>
</evidence>
<evidence type="ECO:0000313" key="2">
    <source>
        <dbReference type="Proteomes" id="UP000694865"/>
    </source>
</evidence>
<feature type="compositionally biased region" description="Acidic residues" evidence="1">
    <location>
        <begin position="139"/>
        <end position="149"/>
    </location>
</feature>
<protein>
    <submittedName>
        <fullName evidence="3">Myb-like protein V-like</fullName>
    </submittedName>
</protein>
<feature type="compositionally biased region" description="Low complexity" evidence="1">
    <location>
        <begin position="119"/>
        <end position="136"/>
    </location>
</feature>
<organism evidence="2 3">
    <name type="scientific">Saccoglossus kowalevskii</name>
    <name type="common">Acorn worm</name>
    <dbReference type="NCBI Taxonomy" id="10224"/>
    <lineage>
        <taxon>Eukaryota</taxon>
        <taxon>Metazoa</taxon>
        <taxon>Hemichordata</taxon>
        <taxon>Enteropneusta</taxon>
        <taxon>Harrimaniidae</taxon>
        <taxon>Saccoglossus</taxon>
    </lineage>
</organism>
<feature type="compositionally biased region" description="Basic and acidic residues" evidence="1">
    <location>
        <begin position="46"/>
        <end position="62"/>
    </location>
</feature>
<accession>A0ABM0LZG1</accession>